<feature type="transmembrane region" description="Helical" evidence="7">
    <location>
        <begin position="7"/>
        <end position="26"/>
    </location>
</feature>
<organism evidence="8 9">
    <name type="scientific">Halorientalis brevis</name>
    <dbReference type="NCBI Taxonomy" id="1126241"/>
    <lineage>
        <taxon>Archaea</taxon>
        <taxon>Methanobacteriati</taxon>
        <taxon>Methanobacteriota</taxon>
        <taxon>Stenosarchaea group</taxon>
        <taxon>Halobacteria</taxon>
        <taxon>Halobacteriales</taxon>
        <taxon>Haloarculaceae</taxon>
        <taxon>Halorientalis</taxon>
    </lineage>
</organism>
<dbReference type="PANTHER" id="PTHR39087">
    <property type="entry name" value="UPF0104 MEMBRANE PROTEIN MJ1595"/>
    <property type="match status" value="1"/>
</dbReference>
<protein>
    <submittedName>
        <fullName evidence="8">YbhN family protein</fullName>
    </submittedName>
</protein>
<evidence type="ECO:0000256" key="2">
    <source>
        <dbReference type="ARBA" id="ARBA00011061"/>
    </source>
</evidence>
<feature type="transmembrane region" description="Helical" evidence="7">
    <location>
        <begin position="292"/>
        <end position="314"/>
    </location>
</feature>
<name>A0ABD6C8Y1_9EURY</name>
<dbReference type="Pfam" id="PF03706">
    <property type="entry name" value="LPG_synthase_TM"/>
    <property type="match status" value="1"/>
</dbReference>
<evidence type="ECO:0000256" key="4">
    <source>
        <dbReference type="ARBA" id="ARBA00022692"/>
    </source>
</evidence>
<accession>A0ABD6C8Y1</accession>
<evidence type="ECO:0000256" key="7">
    <source>
        <dbReference type="SAM" id="Phobius"/>
    </source>
</evidence>
<dbReference type="EMBL" id="JBHUDJ010000001">
    <property type="protein sequence ID" value="MFD1585949.1"/>
    <property type="molecule type" value="Genomic_DNA"/>
</dbReference>
<dbReference type="AlphaFoldDB" id="A0ABD6C8Y1"/>
<proteinExistence type="inferred from homology"/>
<dbReference type="GO" id="GO:0005886">
    <property type="term" value="C:plasma membrane"/>
    <property type="evidence" value="ECO:0007669"/>
    <property type="project" value="UniProtKB-SubCell"/>
</dbReference>
<dbReference type="PANTHER" id="PTHR39087:SF2">
    <property type="entry name" value="UPF0104 MEMBRANE PROTEIN MJ1595"/>
    <property type="match status" value="1"/>
</dbReference>
<evidence type="ECO:0000256" key="3">
    <source>
        <dbReference type="ARBA" id="ARBA00022475"/>
    </source>
</evidence>
<keyword evidence="6 7" id="KW-0472">Membrane</keyword>
<keyword evidence="5 7" id="KW-1133">Transmembrane helix</keyword>
<feature type="transmembrane region" description="Helical" evidence="7">
    <location>
        <begin position="41"/>
        <end position="65"/>
    </location>
</feature>
<feature type="transmembrane region" description="Helical" evidence="7">
    <location>
        <begin position="262"/>
        <end position="280"/>
    </location>
</feature>
<comment type="subcellular location">
    <subcellularLocation>
        <location evidence="1">Cell membrane</location>
        <topology evidence="1">Multi-pass membrane protein</topology>
    </subcellularLocation>
</comment>
<dbReference type="Proteomes" id="UP001597119">
    <property type="component" value="Unassembled WGS sequence"/>
</dbReference>
<keyword evidence="3" id="KW-1003">Cell membrane</keyword>
<keyword evidence="4 7" id="KW-0812">Transmembrane</keyword>
<comment type="similarity">
    <text evidence="2">Belongs to the UPF0104 family.</text>
</comment>
<keyword evidence="9" id="KW-1185">Reference proteome</keyword>
<evidence type="ECO:0000313" key="8">
    <source>
        <dbReference type="EMBL" id="MFD1585949.1"/>
    </source>
</evidence>
<feature type="transmembrane region" description="Helical" evidence="7">
    <location>
        <begin position="156"/>
        <end position="176"/>
    </location>
</feature>
<evidence type="ECO:0000256" key="6">
    <source>
        <dbReference type="ARBA" id="ARBA00023136"/>
    </source>
</evidence>
<dbReference type="RefSeq" id="WP_247376813.1">
    <property type="nucleotide sequence ID" value="NZ_JALLGV010000003.1"/>
</dbReference>
<feature type="transmembrane region" description="Helical" evidence="7">
    <location>
        <begin position="118"/>
        <end position="144"/>
    </location>
</feature>
<dbReference type="InterPro" id="IPR022791">
    <property type="entry name" value="L-PG_synthase/AglD"/>
</dbReference>
<evidence type="ECO:0000256" key="5">
    <source>
        <dbReference type="ARBA" id="ARBA00022989"/>
    </source>
</evidence>
<evidence type="ECO:0000313" key="9">
    <source>
        <dbReference type="Proteomes" id="UP001597119"/>
    </source>
</evidence>
<sequence>MNGDRRATVAGFAGAVLVLVVLFWFVGVDQILAALASADPVIVAALVPVALLWLSSWGLALYTVLQAIDEPVSAPKAVMLYTAAVFANNVTPFGQAGGEPLTALLISKATDSEYENGLAAIASVDALHFVPSVGLATIGLAFFAVETVTLGRNLRIASVAVGALALAIPVAAYVGWRYRYELEAAVVRLLTPVIRALGRLVPRRSPPDPGVIEHRIEGFFTAIDRVANSPRRLVLALAFSLGGWLALTSSLWLSVTALGYDVPFAAVLVVIPVGALASATPFPGGLGGIETALTVLLVSTTGIPAAAAGAAIVIHRAATYWFPTLVGGGSAAALGARRGEEPVVEDE</sequence>
<dbReference type="NCBIfam" id="TIGR00374">
    <property type="entry name" value="flippase-like domain"/>
    <property type="match status" value="1"/>
</dbReference>
<feature type="transmembrane region" description="Helical" evidence="7">
    <location>
        <begin position="233"/>
        <end position="255"/>
    </location>
</feature>
<reference evidence="8 9" key="1">
    <citation type="journal article" date="2019" name="Int. J. Syst. Evol. Microbiol.">
        <title>The Global Catalogue of Microorganisms (GCM) 10K type strain sequencing project: providing services to taxonomists for standard genome sequencing and annotation.</title>
        <authorList>
            <consortium name="The Broad Institute Genomics Platform"/>
            <consortium name="The Broad Institute Genome Sequencing Center for Infectious Disease"/>
            <person name="Wu L."/>
            <person name="Ma J."/>
        </authorList>
    </citation>
    <scope>NUCLEOTIDE SEQUENCE [LARGE SCALE GENOMIC DNA]</scope>
    <source>
        <strain evidence="8 9">CGMCC 1.12125</strain>
    </source>
</reference>
<comment type="caution">
    <text evidence="8">The sequence shown here is derived from an EMBL/GenBank/DDBJ whole genome shotgun (WGS) entry which is preliminary data.</text>
</comment>
<evidence type="ECO:0000256" key="1">
    <source>
        <dbReference type="ARBA" id="ARBA00004651"/>
    </source>
</evidence>
<gene>
    <name evidence="8" type="ORF">ACFR9U_03065</name>
</gene>